<evidence type="ECO:0000256" key="1">
    <source>
        <dbReference type="SAM" id="MobiDB-lite"/>
    </source>
</evidence>
<sequence>MAIKCRRNRPIRSDPALRRCSEEALVSVPEQNPAYLIKECSTGSSSSSPVLGSSTSGSLSSSTSSSPAGAPNPRRSSAHRGLPPLPDFVANVCRNLNPSTMTLITCALYMERLRRSMPTSARGSYDTPYRIFLASLMIADKYLHDHQGFRTRTVADATEGLFNIQEVNRMESTFIALLKYRLWIKVDEIDSFLRDNHVEYHPRGTEHVL</sequence>
<dbReference type="InterPro" id="IPR036915">
    <property type="entry name" value="Cyclin-like_sf"/>
</dbReference>
<gene>
    <name evidence="3" type="ORF">IWQ62_004572</name>
</gene>
<dbReference type="PANTHER" id="PTHR15615:SF108">
    <property type="entry name" value="PROTEIN CNPPD1"/>
    <property type="match status" value="1"/>
</dbReference>
<evidence type="ECO:0000313" key="3">
    <source>
        <dbReference type="EMBL" id="KAJ1959532.1"/>
    </source>
</evidence>
<dbReference type="GO" id="GO:0016538">
    <property type="term" value="F:cyclin-dependent protein serine/threonine kinase regulator activity"/>
    <property type="evidence" value="ECO:0007669"/>
    <property type="project" value="TreeGrafter"/>
</dbReference>
<accession>A0A9W8ALM9</accession>
<dbReference type="InterPro" id="IPR013922">
    <property type="entry name" value="Cyclin_PHO80-like"/>
</dbReference>
<dbReference type="SUPFAM" id="SSF47954">
    <property type="entry name" value="Cyclin-like"/>
    <property type="match status" value="1"/>
</dbReference>
<dbReference type="OrthoDB" id="10250320at2759"/>
<feature type="region of interest" description="Disordered" evidence="1">
    <location>
        <begin position="39"/>
        <end position="81"/>
    </location>
</feature>
<comment type="caution">
    <text evidence="3">The sequence shown here is derived from an EMBL/GenBank/DDBJ whole genome shotgun (WGS) entry which is preliminary data.</text>
</comment>
<dbReference type="AlphaFoldDB" id="A0A9W8ALM9"/>
<dbReference type="Proteomes" id="UP001150925">
    <property type="component" value="Unassembled WGS sequence"/>
</dbReference>
<evidence type="ECO:0000259" key="2">
    <source>
        <dbReference type="Pfam" id="PF00134"/>
    </source>
</evidence>
<dbReference type="InterPro" id="IPR006671">
    <property type="entry name" value="Cyclin_N"/>
</dbReference>
<dbReference type="Pfam" id="PF00134">
    <property type="entry name" value="Cyclin_N"/>
    <property type="match status" value="1"/>
</dbReference>
<organism evidence="3 4">
    <name type="scientific">Dispira parvispora</name>
    <dbReference type="NCBI Taxonomy" id="1520584"/>
    <lineage>
        <taxon>Eukaryota</taxon>
        <taxon>Fungi</taxon>
        <taxon>Fungi incertae sedis</taxon>
        <taxon>Zoopagomycota</taxon>
        <taxon>Kickxellomycotina</taxon>
        <taxon>Dimargaritomycetes</taxon>
        <taxon>Dimargaritales</taxon>
        <taxon>Dimargaritaceae</taxon>
        <taxon>Dispira</taxon>
    </lineage>
</organism>
<keyword evidence="4" id="KW-1185">Reference proteome</keyword>
<dbReference type="GO" id="GO:0000307">
    <property type="term" value="C:cyclin-dependent protein kinase holoenzyme complex"/>
    <property type="evidence" value="ECO:0007669"/>
    <property type="project" value="TreeGrafter"/>
</dbReference>
<proteinExistence type="predicted"/>
<name>A0A9W8ALM9_9FUNG</name>
<evidence type="ECO:0000313" key="4">
    <source>
        <dbReference type="Proteomes" id="UP001150925"/>
    </source>
</evidence>
<reference evidence="3" key="1">
    <citation type="submission" date="2022-07" db="EMBL/GenBank/DDBJ databases">
        <title>Phylogenomic reconstructions and comparative analyses of Kickxellomycotina fungi.</title>
        <authorList>
            <person name="Reynolds N.K."/>
            <person name="Stajich J.E."/>
            <person name="Barry K."/>
            <person name="Grigoriev I.V."/>
            <person name="Crous P."/>
            <person name="Smith M.E."/>
        </authorList>
    </citation>
    <scope>NUCLEOTIDE SEQUENCE</scope>
    <source>
        <strain evidence="3">RSA 1196</strain>
    </source>
</reference>
<dbReference type="GO" id="GO:0005634">
    <property type="term" value="C:nucleus"/>
    <property type="evidence" value="ECO:0007669"/>
    <property type="project" value="TreeGrafter"/>
</dbReference>
<dbReference type="PANTHER" id="PTHR15615">
    <property type="match status" value="1"/>
</dbReference>
<feature type="domain" description="Cyclin N-terminal" evidence="2">
    <location>
        <begin position="84"/>
        <end position="182"/>
    </location>
</feature>
<dbReference type="CDD" id="cd20557">
    <property type="entry name" value="CYCLIN_ScPCL1-like"/>
    <property type="match status" value="1"/>
</dbReference>
<protein>
    <recommendedName>
        <fullName evidence="2">Cyclin N-terminal domain-containing protein</fullName>
    </recommendedName>
</protein>
<dbReference type="GO" id="GO:0019901">
    <property type="term" value="F:protein kinase binding"/>
    <property type="evidence" value="ECO:0007669"/>
    <property type="project" value="InterPro"/>
</dbReference>
<dbReference type="Gene3D" id="1.10.472.10">
    <property type="entry name" value="Cyclin-like"/>
    <property type="match status" value="1"/>
</dbReference>
<dbReference type="EMBL" id="JANBPY010001564">
    <property type="protein sequence ID" value="KAJ1959532.1"/>
    <property type="molecule type" value="Genomic_DNA"/>
</dbReference>
<feature type="compositionally biased region" description="Low complexity" evidence="1">
    <location>
        <begin position="41"/>
        <end position="67"/>
    </location>
</feature>